<keyword evidence="2" id="KW-1185">Reference proteome</keyword>
<evidence type="ECO:0000313" key="1">
    <source>
        <dbReference type="EMBL" id="KAJ8622698.1"/>
    </source>
</evidence>
<proteinExistence type="predicted"/>
<sequence>MSSLISSSSFTLPTSKTEHLSSLSQKHFIFNYSSSKKIRPRKIGFGVRCAAVGNGLFTQSTPEVRRVVPNRNQGLPSVKIVYVVLEAQYQSSLTTAVKTLNREGRYAAFEVVGYLVEELRDENTYKAFCDDLVDANIFIGSLIFVEELAQKVKVAVEKERDRLDAVLVFPSMPEVMRLNKLGSFSMSQLGQSKSPFFQLFKRKKQSAGFAESMLKLVRTLPKVLKYLPSDKAQDARLYILSLQFWLGGSPENLQNFVKMISGSYIPALKGMKIAYSDPVLFLDSGIWHPLAPCMYDDVKEYLNWYGTRKDANEKLKDPNSPVIGLILQRSHIVTGDDSHYVAVIMELEAKGAKVIPIFAGGLDFSGPTERYLVDPVTKKPFIHSAISLTGFALVGGPARQDHPRAIEALRKLDVPYIVALPLVFQTTEEWLISSLGLHPIQVALQVALPELDGGMEPIVFSGRDGRTGKSHALHKRVEQLCTRAIRWAELKRKSKEEKKVAITVFSFPPDKGNVGTAAYLNVFASIFSVVKDLQRDGYNVDGLPETSEALIEDIIHDKEAKFSSPNLNIAYKMNVREYQSLTPYASALEESWGKPPGNLNSDGEHLLVYGKQYGNVFIGVQPTFGYEGDPMRLLFSKSASPHHGFAAYYSFVEKIFKADAVLHFGTHGSLEFMPGKQVGMSDVCYPDSLIGNIPNIYYYAANNPSEATIAKRRSYANTISYLTPPAENAGLYKGLKQLSELISSYQSLKDSGRGPQIVNSIISTAKQCNLDKDVSLPEEGEELSSQQRDLVVGKVYSKIMEIESRLLPCGLHVIGEPPSAMEAVATLANIAALDRPEDGIISLPGILAETVGCNIEDVYRGNDNGILKDVELLRQITEASRGSISAFVDKTTNKRGQVVDVAGKLGSILGFGINEPWIQYLANTKFNRADRDKLRTLFEFLGECLKLVVADNELGSLKQALEGSYVEPGPGGDPIRNPKVLPTGKNIHALDPQAIPTEAAMQSAKVVVHRLLERQKADNGGQYPETVALVLWGTDNIKTYGESLGQVLWMIGVRPIADTFGRVNRVEPVSLEELGRPRIDVVVNCSGVFRDLFINQMNLLDRAVKMVAELDEPEDQNFVKKHALQQAEALGVSLREAATRVFSNASGSYSSNVNLAVENSSWNDEKQLQDMYLSRKSFAFDSDAPGVGMSEKRKVFELALSTAEATFQNLDSSEISLTDVSHYFDSDPTNLVQTLRKDGKKPSAYIADTTTANAQVRTLSETVRLDARTKLLNPKWYEGMIKSGYEGVREIEKRLTNTVGWSATSGQVDNWVYEEANTTFIQDEDMLKRLMDTNPNSFRKLVQTFLEANGRGYWETSEDNIEKLRQLYSEVEDKIEGIDR</sequence>
<name>A0ACC2KNS2_PERAE</name>
<evidence type="ECO:0000313" key="2">
    <source>
        <dbReference type="Proteomes" id="UP001234297"/>
    </source>
</evidence>
<protein>
    <submittedName>
        <fullName evidence="1">Uncharacterized protein</fullName>
    </submittedName>
</protein>
<organism evidence="1 2">
    <name type="scientific">Persea americana</name>
    <name type="common">Avocado</name>
    <dbReference type="NCBI Taxonomy" id="3435"/>
    <lineage>
        <taxon>Eukaryota</taxon>
        <taxon>Viridiplantae</taxon>
        <taxon>Streptophyta</taxon>
        <taxon>Embryophyta</taxon>
        <taxon>Tracheophyta</taxon>
        <taxon>Spermatophyta</taxon>
        <taxon>Magnoliopsida</taxon>
        <taxon>Magnoliidae</taxon>
        <taxon>Laurales</taxon>
        <taxon>Lauraceae</taxon>
        <taxon>Persea</taxon>
    </lineage>
</organism>
<gene>
    <name evidence="1" type="ORF">MRB53_031227</name>
</gene>
<dbReference type="Proteomes" id="UP001234297">
    <property type="component" value="Chromosome 10"/>
</dbReference>
<accession>A0ACC2KNS2</accession>
<dbReference type="EMBL" id="CM056818">
    <property type="protein sequence ID" value="KAJ8622698.1"/>
    <property type="molecule type" value="Genomic_DNA"/>
</dbReference>
<reference evidence="1 2" key="1">
    <citation type="journal article" date="2022" name="Hortic Res">
        <title>A haplotype resolved chromosomal level avocado genome allows analysis of novel avocado genes.</title>
        <authorList>
            <person name="Nath O."/>
            <person name="Fletcher S.J."/>
            <person name="Hayward A."/>
            <person name="Shaw L.M."/>
            <person name="Masouleh A.K."/>
            <person name="Furtado A."/>
            <person name="Henry R.J."/>
            <person name="Mitter N."/>
        </authorList>
    </citation>
    <scope>NUCLEOTIDE SEQUENCE [LARGE SCALE GENOMIC DNA]</scope>
    <source>
        <strain evidence="2">cv. Hass</strain>
    </source>
</reference>
<comment type="caution">
    <text evidence="1">The sequence shown here is derived from an EMBL/GenBank/DDBJ whole genome shotgun (WGS) entry which is preliminary data.</text>
</comment>